<protein>
    <submittedName>
        <fullName evidence="2">Uncharacterized protein</fullName>
    </submittedName>
</protein>
<feature type="transmembrane region" description="Helical" evidence="1">
    <location>
        <begin position="47"/>
        <end position="71"/>
    </location>
</feature>
<comment type="caution">
    <text evidence="2">The sequence shown here is derived from an EMBL/GenBank/DDBJ whole genome shotgun (WGS) entry which is preliminary data.</text>
</comment>
<proteinExistence type="predicted"/>
<evidence type="ECO:0000256" key="1">
    <source>
        <dbReference type="SAM" id="Phobius"/>
    </source>
</evidence>
<sequence>MQSREIENSAYVDLNYRDTGKESTYQLHEDSSNQGSLVNKIFNNQRAACVIIIISFLVTAVAVSLVALYAMDVWPMGSDASLSSAEATITDTNKSATNASNTTQIRDKWISYVGDLVPGGVEGLKNATLPTADYTTIQEHTELTTIANDITTAPGITLGTDQPGFTDFNQYTTYVDDTVKVQNYATSENIIDSTIKATEFTSVEMVDKAANVLDYDKYNESSTVANLRR</sequence>
<evidence type="ECO:0000313" key="3">
    <source>
        <dbReference type="Proteomes" id="UP000054524"/>
    </source>
</evidence>
<dbReference type="AlphaFoldDB" id="A0A086IZP7"/>
<organism evidence="2 3">
    <name type="scientific">Nematocida ausubeli (strain ATCC PRA-371 / ERTm2)</name>
    <name type="common">Nematode killer fungus</name>
    <dbReference type="NCBI Taxonomy" id="1913371"/>
    <lineage>
        <taxon>Eukaryota</taxon>
        <taxon>Fungi</taxon>
        <taxon>Fungi incertae sedis</taxon>
        <taxon>Microsporidia</taxon>
        <taxon>Nematocida</taxon>
    </lineage>
</organism>
<name>A0A086IZP7_NEMA1</name>
<keyword evidence="1" id="KW-0472">Membrane</keyword>
<reference evidence="2 3" key="1">
    <citation type="journal article" date="2014" name="Genome Announc.">
        <title>Genome Sequence of the Microsporidian Species Nematocida sp1 Strain ERTm6 (ATCC PRA-372).</title>
        <authorList>
            <person name="Bakowski M.A."/>
            <person name="Priest M."/>
            <person name="Young S."/>
            <person name="Cuomo C.A."/>
            <person name="Troemel E.R."/>
        </authorList>
    </citation>
    <scope>NUCLEOTIDE SEQUENCE [LARGE SCALE GENOMIC DNA]</scope>
    <source>
        <strain evidence="2 3">ERTm6</strain>
    </source>
</reference>
<keyword evidence="1" id="KW-1133">Transmembrane helix</keyword>
<keyword evidence="3" id="KW-1185">Reference proteome</keyword>
<dbReference type="HOGENOM" id="CLU_1210129_0_0_1"/>
<accession>A0A086IZP7</accession>
<dbReference type="GeneID" id="77677111"/>
<dbReference type="RefSeq" id="XP_052903920.1">
    <property type="nucleotide sequence ID" value="XM_053049749.1"/>
</dbReference>
<keyword evidence="1" id="KW-0812">Transmembrane</keyword>
<evidence type="ECO:0000313" key="2">
    <source>
        <dbReference type="EMBL" id="KFG25365.1"/>
    </source>
</evidence>
<dbReference type="EMBL" id="AKIJ01000005">
    <property type="protein sequence ID" value="KFG25365.1"/>
    <property type="molecule type" value="Genomic_DNA"/>
</dbReference>
<gene>
    <name evidence="2" type="ORF">NESG_02138</name>
</gene>
<dbReference type="Proteomes" id="UP000054524">
    <property type="component" value="Unassembled WGS sequence"/>
</dbReference>